<feature type="domain" description="Cytoskeleton protein RodZ-like C-terminal" evidence="2">
    <location>
        <begin position="233"/>
        <end position="300"/>
    </location>
</feature>
<keyword evidence="4" id="KW-1185">Reference proteome</keyword>
<proteinExistence type="predicted"/>
<gene>
    <name evidence="3" type="ORF">NCTC13294_01256</name>
</gene>
<dbReference type="Gene3D" id="1.10.260.40">
    <property type="entry name" value="lambda repressor-like DNA-binding domains"/>
    <property type="match status" value="1"/>
</dbReference>
<sequence length="312" mass="33707">MSEKTTTTGGLDIGAVLSAARMKRELSIATAAMQSNLSQEIIEKLEQNRFGEIGAPVFTRGYLSLYARFLGLNEAAVGQAFNKIGREPPPALRLSAANVESQSRSYRRSYLGSWLLLVPVVLVGGFLLYQLFDNNSWLMKQINGAFNQPAQQEGEVLTPPGGNNSEDIVLEVGGNPQVPPTTPEGVPVNPEVINGITPPADTATMAGSSETPPATDNSITQAPVVSEDSRGIQLTFSTESWVQIQDNKRKSVVSRIIKPGEKVELPADGAPYNFNIGRPDGVVMLINGQEQPLDNYRQKNSGRRFNVDIPNG</sequence>
<dbReference type="Pfam" id="PF13413">
    <property type="entry name" value="HTH_25"/>
    <property type="match status" value="1"/>
</dbReference>
<reference evidence="3 4" key="1">
    <citation type="submission" date="2018-06" db="EMBL/GenBank/DDBJ databases">
        <authorList>
            <consortium name="Pathogen Informatics"/>
            <person name="Doyle S."/>
        </authorList>
    </citation>
    <scope>NUCLEOTIDE SEQUENCE [LARGE SCALE GENOMIC DNA]</scope>
    <source>
        <strain evidence="3 4">NCTC13294</strain>
    </source>
</reference>
<dbReference type="PANTHER" id="PTHR34475">
    <property type="match status" value="1"/>
</dbReference>
<feature type="transmembrane region" description="Helical" evidence="1">
    <location>
        <begin position="111"/>
        <end position="132"/>
    </location>
</feature>
<dbReference type="Proteomes" id="UP000254572">
    <property type="component" value="Unassembled WGS sequence"/>
</dbReference>
<organism evidence="3 4">
    <name type="scientific">Cardiobacterium valvarum</name>
    <dbReference type="NCBI Taxonomy" id="194702"/>
    <lineage>
        <taxon>Bacteria</taxon>
        <taxon>Pseudomonadati</taxon>
        <taxon>Pseudomonadota</taxon>
        <taxon>Gammaproteobacteria</taxon>
        <taxon>Cardiobacteriales</taxon>
        <taxon>Cardiobacteriaceae</taxon>
        <taxon>Cardiobacterium</taxon>
    </lineage>
</organism>
<dbReference type="AlphaFoldDB" id="A0A381E764"/>
<keyword evidence="1" id="KW-1133">Transmembrane helix</keyword>
<keyword evidence="1" id="KW-0812">Transmembrane</keyword>
<evidence type="ECO:0000313" key="4">
    <source>
        <dbReference type="Proteomes" id="UP000254572"/>
    </source>
</evidence>
<dbReference type="OrthoDB" id="9790252at2"/>
<dbReference type="InterPro" id="IPR010982">
    <property type="entry name" value="Lambda_DNA-bd_dom_sf"/>
</dbReference>
<dbReference type="RefSeq" id="WP_115611555.1">
    <property type="nucleotide sequence ID" value="NZ_JBHLZC010000001.1"/>
</dbReference>
<evidence type="ECO:0000313" key="3">
    <source>
        <dbReference type="EMBL" id="SUX22454.1"/>
    </source>
</evidence>
<keyword evidence="1" id="KW-0472">Membrane</keyword>
<name>A0A381E764_9GAMM</name>
<evidence type="ECO:0000256" key="1">
    <source>
        <dbReference type="SAM" id="Phobius"/>
    </source>
</evidence>
<dbReference type="InterPro" id="IPR050400">
    <property type="entry name" value="Bact_Cytoskel_RodZ"/>
</dbReference>
<protein>
    <submittedName>
        <fullName evidence="3">Cytoskeletal protein RodZ</fullName>
    </submittedName>
</protein>
<dbReference type="PANTHER" id="PTHR34475:SF1">
    <property type="entry name" value="CYTOSKELETON PROTEIN RODZ"/>
    <property type="match status" value="1"/>
</dbReference>
<dbReference type="InterPro" id="IPR025194">
    <property type="entry name" value="RodZ-like_C"/>
</dbReference>
<accession>A0A381E764</accession>
<dbReference type="GO" id="GO:0003677">
    <property type="term" value="F:DNA binding"/>
    <property type="evidence" value="ECO:0007669"/>
    <property type="project" value="InterPro"/>
</dbReference>
<dbReference type="EMBL" id="UFUW01000001">
    <property type="protein sequence ID" value="SUX22454.1"/>
    <property type="molecule type" value="Genomic_DNA"/>
</dbReference>
<evidence type="ECO:0000259" key="2">
    <source>
        <dbReference type="Pfam" id="PF13464"/>
    </source>
</evidence>
<dbReference type="Pfam" id="PF13464">
    <property type="entry name" value="RodZ_C"/>
    <property type="match status" value="1"/>
</dbReference>